<reference evidence="4" key="1">
    <citation type="journal article" date="2019" name="Int. J. Syst. Evol. Microbiol.">
        <title>The Global Catalogue of Microorganisms (GCM) 10K type strain sequencing project: providing services to taxonomists for standard genome sequencing and annotation.</title>
        <authorList>
            <consortium name="The Broad Institute Genomics Platform"/>
            <consortium name="The Broad Institute Genome Sequencing Center for Infectious Disease"/>
            <person name="Wu L."/>
            <person name="Ma J."/>
        </authorList>
    </citation>
    <scope>NUCLEOTIDE SEQUENCE [LARGE SCALE GENOMIC DNA]</scope>
    <source>
        <strain evidence="4">CGMCC 4.7248</strain>
    </source>
</reference>
<dbReference type="PANTHER" id="PTHR43032:SF4">
    <property type="entry name" value="OXIDOREDUCTASE MOLYBDOPTERIN-BINDING DOMAIN-CONTAINING PROTEIN"/>
    <property type="match status" value="1"/>
</dbReference>
<keyword evidence="4" id="KW-1185">Reference proteome</keyword>
<proteinExistence type="predicted"/>
<feature type="region of interest" description="Disordered" evidence="1">
    <location>
        <begin position="1"/>
        <end position="20"/>
    </location>
</feature>
<dbReference type="RefSeq" id="WP_381021298.1">
    <property type="nucleotide sequence ID" value="NZ_JBHSNY010000004.1"/>
</dbReference>
<evidence type="ECO:0000313" key="4">
    <source>
        <dbReference type="Proteomes" id="UP001596154"/>
    </source>
</evidence>
<dbReference type="EMBL" id="JBHSNY010000004">
    <property type="protein sequence ID" value="MFC5634627.1"/>
    <property type="molecule type" value="Genomic_DNA"/>
</dbReference>
<dbReference type="Proteomes" id="UP001596154">
    <property type="component" value="Unassembled WGS sequence"/>
</dbReference>
<organism evidence="3 4">
    <name type="scientific">Streptomyces bullii</name>
    <dbReference type="NCBI Taxonomy" id="349910"/>
    <lineage>
        <taxon>Bacteria</taxon>
        <taxon>Bacillati</taxon>
        <taxon>Actinomycetota</taxon>
        <taxon>Actinomycetes</taxon>
        <taxon>Kitasatosporales</taxon>
        <taxon>Streptomycetaceae</taxon>
        <taxon>Streptomyces</taxon>
    </lineage>
</organism>
<name>A0ABW0UN95_9ACTN</name>
<evidence type="ECO:0000256" key="1">
    <source>
        <dbReference type="SAM" id="MobiDB-lite"/>
    </source>
</evidence>
<dbReference type="Gene3D" id="3.90.420.10">
    <property type="entry name" value="Oxidoreductase, molybdopterin-binding domain"/>
    <property type="match status" value="1"/>
</dbReference>
<comment type="caution">
    <text evidence="3">The sequence shown here is derived from an EMBL/GenBank/DDBJ whole genome shotgun (WGS) entry which is preliminary data.</text>
</comment>
<gene>
    <name evidence="3" type="ORF">ACFPZJ_12730</name>
</gene>
<dbReference type="PANTHER" id="PTHR43032">
    <property type="entry name" value="PROTEIN-METHIONINE-SULFOXIDE REDUCTASE"/>
    <property type="match status" value="1"/>
</dbReference>
<evidence type="ECO:0000259" key="2">
    <source>
        <dbReference type="Pfam" id="PF00174"/>
    </source>
</evidence>
<protein>
    <submittedName>
        <fullName evidence="3">Molybdopterin-dependent oxidoreductase</fullName>
    </submittedName>
</protein>
<dbReference type="InterPro" id="IPR000572">
    <property type="entry name" value="OxRdtase_Mopterin-bd_dom"/>
</dbReference>
<feature type="domain" description="Oxidoreductase molybdopterin-binding" evidence="2">
    <location>
        <begin position="26"/>
        <end position="174"/>
    </location>
</feature>
<evidence type="ECO:0000313" key="3">
    <source>
        <dbReference type="EMBL" id="MFC5634627.1"/>
    </source>
</evidence>
<accession>A0ABW0UN95</accession>
<dbReference type="InterPro" id="IPR036374">
    <property type="entry name" value="OxRdtase_Mopterin-bd_sf"/>
</dbReference>
<dbReference type="SUPFAM" id="SSF56524">
    <property type="entry name" value="Oxidoreductase molybdopterin-binding domain"/>
    <property type="match status" value="1"/>
</dbReference>
<dbReference type="Pfam" id="PF00174">
    <property type="entry name" value="Oxidored_molyb"/>
    <property type="match status" value="1"/>
</dbReference>
<sequence length="203" mass="23415">MHTRTRDEALPPGQRSVAGWPTRHYGPVPKFKPERWEFRVFGATASGDKYIWNYEEFTELPLSTVVADLHCVSGKTVPDNEWSGVATSTLLALAPPTPDVTHVMVWAEYGFSANLRLHEFASDQSLLARFRNRETLTPEHGFPVRLVVPPLYGWKGPKWVRGIEYMTRDRRGFWEERGYHNIGEVRREQRYSYQEEPGEGPVL</sequence>